<evidence type="ECO:0000256" key="10">
    <source>
        <dbReference type="HAMAP-Rule" id="MF_00019"/>
    </source>
</evidence>
<keyword evidence="3 10" id="KW-0444">Lipid biosynthesis</keyword>
<dbReference type="PIRSF" id="PIRSF002465">
    <property type="entry name" value="Phsphlp_syn_PlsX"/>
    <property type="match status" value="1"/>
</dbReference>
<evidence type="ECO:0000256" key="6">
    <source>
        <dbReference type="ARBA" id="ARBA00023209"/>
    </source>
</evidence>
<keyword evidence="6 10" id="KW-0594">Phospholipid biosynthesis</keyword>
<gene>
    <name evidence="10 11" type="primary">plsX</name>
    <name evidence="11" type="ORF">SMC7_02230</name>
</gene>
<keyword evidence="11" id="KW-0012">Acyltransferase</keyword>
<comment type="subunit">
    <text evidence="9 10">Homodimer. Probably interacts with PlsY.</text>
</comment>
<evidence type="ECO:0000256" key="3">
    <source>
        <dbReference type="ARBA" id="ARBA00022516"/>
    </source>
</evidence>
<dbReference type="PANTHER" id="PTHR30100:SF1">
    <property type="entry name" value="PHOSPHATE ACYLTRANSFERASE"/>
    <property type="match status" value="1"/>
</dbReference>
<dbReference type="InterPro" id="IPR003664">
    <property type="entry name" value="FA_synthesis"/>
</dbReference>
<dbReference type="GO" id="GO:0005737">
    <property type="term" value="C:cytoplasm"/>
    <property type="evidence" value="ECO:0007669"/>
    <property type="project" value="UniProtKB-SubCell"/>
</dbReference>
<comment type="catalytic activity">
    <reaction evidence="1 10">
        <text>a fatty acyl-[ACP] + phosphate = an acyl phosphate + holo-[ACP]</text>
        <dbReference type="Rhea" id="RHEA:42292"/>
        <dbReference type="Rhea" id="RHEA-COMP:9685"/>
        <dbReference type="Rhea" id="RHEA-COMP:14125"/>
        <dbReference type="ChEBI" id="CHEBI:43474"/>
        <dbReference type="ChEBI" id="CHEBI:59918"/>
        <dbReference type="ChEBI" id="CHEBI:64479"/>
        <dbReference type="ChEBI" id="CHEBI:138651"/>
        <dbReference type="EC" id="2.3.1.274"/>
    </reaction>
</comment>
<keyword evidence="7 10" id="KW-1208">Phospholipid metabolism</keyword>
<evidence type="ECO:0000256" key="2">
    <source>
        <dbReference type="ARBA" id="ARBA00022490"/>
    </source>
</evidence>
<dbReference type="Proteomes" id="UP000266328">
    <property type="component" value="Unassembled WGS sequence"/>
</dbReference>
<organism evidence="11 12">
    <name type="scientific">Candidatus Cryosericum terrychapinii</name>
    <dbReference type="NCBI Taxonomy" id="2290919"/>
    <lineage>
        <taxon>Bacteria</taxon>
        <taxon>Pseudomonadati</taxon>
        <taxon>Caldisericota/Cryosericota group</taxon>
        <taxon>Candidatus Cryosericota</taxon>
        <taxon>Candidatus Cryosericia</taxon>
        <taxon>Candidatus Cryosericales</taxon>
        <taxon>Candidatus Cryosericaceae</taxon>
        <taxon>Candidatus Cryosericum</taxon>
    </lineage>
</organism>
<evidence type="ECO:0000256" key="9">
    <source>
        <dbReference type="ARBA" id="ARBA00046608"/>
    </source>
</evidence>
<dbReference type="AlphaFoldDB" id="A0A398CSQ2"/>
<evidence type="ECO:0000256" key="5">
    <source>
        <dbReference type="ARBA" id="ARBA00023098"/>
    </source>
</evidence>
<dbReference type="PANTHER" id="PTHR30100">
    <property type="entry name" value="FATTY ACID/PHOSPHOLIPID SYNTHESIS PROTEIN PLSX"/>
    <property type="match status" value="1"/>
</dbReference>
<keyword evidence="4 10" id="KW-0808">Transferase</keyword>
<dbReference type="RefSeq" id="WP_119088754.1">
    <property type="nucleotide sequence ID" value="NZ_QXIS01000012.1"/>
</dbReference>
<comment type="pathway">
    <text evidence="10">Lipid metabolism; phospholipid metabolism.</text>
</comment>
<dbReference type="EC" id="2.3.1.274" evidence="8 10"/>
<keyword evidence="12" id="KW-1185">Reference proteome</keyword>
<dbReference type="InterPro" id="IPR012281">
    <property type="entry name" value="Phospholipid_synth_PlsX-like"/>
</dbReference>
<reference evidence="11 12" key="1">
    <citation type="submission" date="2018-09" db="EMBL/GenBank/DDBJ databases">
        <title>Discovery and Ecogenomic Context for Candidatus Cryosericales, a Global Caldiserica Order Active in Thawing Permafrost.</title>
        <authorList>
            <person name="Martinez M.A."/>
            <person name="Woodcroft B.J."/>
            <person name="Ignacio Espinoza J.C."/>
            <person name="Zayed A."/>
            <person name="Singleton C.M."/>
            <person name="Boyd J."/>
            <person name="Li Y.-F."/>
            <person name="Purvine S."/>
            <person name="Maughan H."/>
            <person name="Hodgkins S.B."/>
            <person name="Anderson D."/>
            <person name="Sederholm M."/>
            <person name="Temperton B."/>
            <person name="Saleska S.R."/>
            <person name="Tyson G.W."/>
            <person name="Rich V.I."/>
        </authorList>
    </citation>
    <scope>NUCLEOTIDE SEQUENCE [LARGE SCALE GENOMIC DNA]</scope>
    <source>
        <strain evidence="11 12">SMC7</strain>
    </source>
</reference>
<comment type="similarity">
    <text evidence="10">Belongs to the PlsX family.</text>
</comment>
<evidence type="ECO:0000256" key="7">
    <source>
        <dbReference type="ARBA" id="ARBA00023264"/>
    </source>
</evidence>
<evidence type="ECO:0000256" key="1">
    <source>
        <dbReference type="ARBA" id="ARBA00001232"/>
    </source>
</evidence>
<comment type="caution">
    <text evidence="11">The sequence shown here is derived from an EMBL/GenBank/DDBJ whole genome shotgun (WGS) entry which is preliminary data.</text>
</comment>
<dbReference type="Pfam" id="PF02504">
    <property type="entry name" value="FA_synthesis"/>
    <property type="match status" value="1"/>
</dbReference>
<protein>
    <recommendedName>
        <fullName evidence="8 10">Phosphate acyltransferase</fullName>
        <ecNumber evidence="8 10">2.3.1.274</ecNumber>
    </recommendedName>
    <alternativeName>
        <fullName evidence="10">Acyl-ACP phosphotransacylase</fullName>
    </alternativeName>
    <alternativeName>
        <fullName evidence="10">Acyl-[acyl-carrier-protein]--phosphate acyltransferase</fullName>
    </alternativeName>
    <alternativeName>
        <fullName evidence="10">Phosphate-acyl-ACP acyltransferase</fullName>
    </alternativeName>
</protein>
<name>A0A398CSQ2_9BACT</name>
<dbReference type="GO" id="GO:0006633">
    <property type="term" value="P:fatty acid biosynthetic process"/>
    <property type="evidence" value="ECO:0007669"/>
    <property type="project" value="UniProtKB-UniRule"/>
</dbReference>
<dbReference type="OrthoDB" id="9806408at2"/>
<keyword evidence="2 10" id="KW-0963">Cytoplasm</keyword>
<proteinExistence type="inferred from homology"/>
<evidence type="ECO:0000256" key="8">
    <source>
        <dbReference type="ARBA" id="ARBA00024069"/>
    </source>
</evidence>
<accession>A0A398CSQ2</accession>
<dbReference type="NCBIfam" id="TIGR00182">
    <property type="entry name" value="plsX"/>
    <property type="match status" value="1"/>
</dbReference>
<keyword evidence="5 10" id="KW-0443">Lipid metabolism</keyword>
<dbReference type="UniPathway" id="UPA00085"/>
<dbReference type="EMBL" id="QXIS01000012">
    <property type="protein sequence ID" value="RIE06446.1"/>
    <property type="molecule type" value="Genomic_DNA"/>
</dbReference>
<dbReference type="SUPFAM" id="SSF53659">
    <property type="entry name" value="Isocitrate/Isopropylmalate dehydrogenase-like"/>
    <property type="match status" value="1"/>
</dbReference>
<evidence type="ECO:0000313" key="11">
    <source>
        <dbReference type="EMBL" id="RIE06446.1"/>
    </source>
</evidence>
<evidence type="ECO:0000313" key="12">
    <source>
        <dbReference type="Proteomes" id="UP000266328"/>
    </source>
</evidence>
<evidence type="ECO:0000256" key="4">
    <source>
        <dbReference type="ARBA" id="ARBA00022679"/>
    </source>
</evidence>
<comment type="function">
    <text evidence="10">Catalyzes the reversible formation of acyl-phosphate (acyl-PO(4)) from acyl-[acyl-carrier-protein] (acyl-ACP). This enzyme utilizes acyl-ACP as fatty acyl donor, but not acyl-CoA.</text>
</comment>
<dbReference type="HAMAP" id="MF_00019">
    <property type="entry name" value="PlsX"/>
    <property type="match status" value="1"/>
</dbReference>
<dbReference type="GO" id="GO:0043811">
    <property type="term" value="F:phosphate:acyl-[acyl carrier protein] acyltransferase activity"/>
    <property type="evidence" value="ECO:0007669"/>
    <property type="project" value="UniProtKB-UniRule"/>
</dbReference>
<dbReference type="Gene3D" id="3.40.718.10">
    <property type="entry name" value="Isopropylmalate Dehydrogenase"/>
    <property type="match status" value="1"/>
</dbReference>
<sequence length="329" mass="35440">MRVAVDAMGGDYAPHEIIKGAVEAAREFGATVVFVGDEAAINLELSQYRQGQPFLYEVVPTTQVITFHDHPSEVLRTRKDSSLYRAIQLVAEKKCEAIVSAGSTGAQMAISLFVLGRIRGVLRPGLITPVPSVTGEPFYFIDVGAVADCVPENILQFARMGQVYCRLVTGKETPTVGLLNIGEEAEKGSRQVIEAHKLLAARTPGFIGNVEPKEAFRHVADVVVSDGFTGNIFIKTMESTAETLFDLMKTALGSSIKGKVGGALAHSNLRLVKQKLDYSQYGGVPLLGVKGISVVCHGRSDATAIYHAIRVARNVSDEGLVTKLEALWK</sequence>
<dbReference type="GO" id="GO:0008654">
    <property type="term" value="P:phospholipid biosynthetic process"/>
    <property type="evidence" value="ECO:0007669"/>
    <property type="project" value="UniProtKB-KW"/>
</dbReference>
<comment type="subcellular location">
    <subcellularLocation>
        <location evidence="10">Cytoplasm</location>
    </subcellularLocation>
    <text evidence="10">Associated with the membrane possibly through PlsY.</text>
</comment>